<evidence type="ECO:0000313" key="3">
    <source>
        <dbReference type="Proteomes" id="UP000321204"/>
    </source>
</evidence>
<dbReference type="Pfam" id="PF04443">
    <property type="entry name" value="LuxE"/>
    <property type="match status" value="1"/>
</dbReference>
<accession>A0A5B8UFC2</accession>
<dbReference type="Proteomes" id="UP000321204">
    <property type="component" value="Chromosome"/>
</dbReference>
<dbReference type="GO" id="GO:0047474">
    <property type="term" value="F:long-chain fatty acid--protein ligase activity"/>
    <property type="evidence" value="ECO:0007669"/>
    <property type="project" value="InterPro"/>
</dbReference>
<dbReference type="InterPro" id="IPR007534">
    <property type="entry name" value="LuxE"/>
</dbReference>
<reference evidence="2 3" key="1">
    <citation type="journal article" date="2015" name="Int. J. Syst. Evol. Microbiol.">
        <title>Flavisolibacter ginsenosidimutans sp. nov., with ginsenoside-converting activity isolated from soil used for cultivating ginseng.</title>
        <authorList>
            <person name="Zhao Y."/>
            <person name="Liu Q."/>
            <person name="Kang M.S."/>
            <person name="Jin F."/>
            <person name="Yu H."/>
            <person name="Im W.T."/>
        </authorList>
    </citation>
    <scope>NUCLEOTIDE SEQUENCE [LARGE SCALE GENOMIC DNA]</scope>
    <source>
        <strain evidence="2 3">Gsoil 636</strain>
    </source>
</reference>
<feature type="domain" description="Acyl-protein synthetase LuxE" evidence="1">
    <location>
        <begin position="19"/>
        <end position="328"/>
    </location>
</feature>
<evidence type="ECO:0000313" key="2">
    <source>
        <dbReference type="EMBL" id="QEC55006.1"/>
    </source>
</evidence>
<dbReference type="RefSeq" id="WP_146782835.1">
    <property type="nucleotide sequence ID" value="NZ_BAABIO010000006.1"/>
</dbReference>
<sequence>MGFELPKENDLRKAVFAIQNEKDFSQIALEIFRFQFFTNIVYNSFCKALRRTPENVNAIEDIPFLPIQFFKTKEIVSGSFSPQAVFKSSGTTGNNTSQHLVKDLSLYEESFLRCFEQFYGKPESLCVLGLLPSYLERGDSSLVYMVEKLIKRSNHPMSGFYLYEHEKLKATLESLEAAAQETILFGVSYALLDFAETDSLPLKHTTIIETGGMKGRKKELTKTELYDELRQAFSLNEIHSEYGMTELLSQAYAVNGFYKTPPWMKVFLREETDPLSYSARSGAINMIDLANIYSCSFIATDDRGRFHPDGSFEVLGRLDNSDIRGCSQLV</sequence>
<dbReference type="SUPFAM" id="SSF56801">
    <property type="entry name" value="Acetyl-CoA synthetase-like"/>
    <property type="match status" value="1"/>
</dbReference>
<name>A0A5B8UFC2_9BACT</name>
<dbReference type="AlphaFoldDB" id="A0A5B8UFC2"/>
<keyword evidence="3" id="KW-1185">Reference proteome</keyword>
<dbReference type="Gene3D" id="3.40.50.12780">
    <property type="entry name" value="N-terminal domain of ligase-like"/>
    <property type="match status" value="1"/>
</dbReference>
<dbReference type="GO" id="GO:0016740">
    <property type="term" value="F:transferase activity"/>
    <property type="evidence" value="ECO:0007669"/>
    <property type="project" value="UniProtKB-KW"/>
</dbReference>
<evidence type="ECO:0000259" key="1">
    <source>
        <dbReference type="Pfam" id="PF04443"/>
    </source>
</evidence>
<dbReference type="OrthoDB" id="182577at2"/>
<gene>
    <name evidence="2" type="ORF">FSB75_03505</name>
</gene>
<proteinExistence type="predicted"/>
<organism evidence="2 3">
    <name type="scientific">Flavisolibacter ginsenosidimutans</name>
    <dbReference type="NCBI Taxonomy" id="661481"/>
    <lineage>
        <taxon>Bacteria</taxon>
        <taxon>Pseudomonadati</taxon>
        <taxon>Bacteroidota</taxon>
        <taxon>Chitinophagia</taxon>
        <taxon>Chitinophagales</taxon>
        <taxon>Chitinophagaceae</taxon>
        <taxon>Flavisolibacter</taxon>
    </lineage>
</organism>
<protein>
    <submittedName>
        <fullName evidence="2">Acyl transferase</fullName>
    </submittedName>
</protein>
<dbReference type="EMBL" id="CP042433">
    <property type="protein sequence ID" value="QEC55006.1"/>
    <property type="molecule type" value="Genomic_DNA"/>
</dbReference>
<dbReference type="GO" id="GO:0008218">
    <property type="term" value="P:bioluminescence"/>
    <property type="evidence" value="ECO:0007669"/>
    <property type="project" value="InterPro"/>
</dbReference>
<dbReference type="KEGG" id="fgg:FSB75_03505"/>
<dbReference type="InterPro" id="IPR042099">
    <property type="entry name" value="ANL_N_sf"/>
</dbReference>
<keyword evidence="2" id="KW-0808">Transferase</keyword>